<comment type="caution">
    <text evidence="10">The sequence shown here is derived from an EMBL/GenBank/DDBJ whole genome shotgun (WGS) entry which is preliminary data.</text>
</comment>
<dbReference type="InterPro" id="IPR004089">
    <property type="entry name" value="MCPsignal_dom"/>
</dbReference>
<dbReference type="Pfam" id="PF00015">
    <property type="entry name" value="MCPsignal"/>
    <property type="match status" value="1"/>
</dbReference>
<dbReference type="CDD" id="cd06225">
    <property type="entry name" value="HAMP"/>
    <property type="match status" value="1"/>
</dbReference>
<feature type="domain" description="Methyl-accepting transducer" evidence="8">
    <location>
        <begin position="405"/>
        <end position="655"/>
    </location>
</feature>
<evidence type="ECO:0000256" key="6">
    <source>
        <dbReference type="PROSITE-ProRule" id="PRU00284"/>
    </source>
</evidence>
<dbReference type="SUPFAM" id="SSF58104">
    <property type="entry name" value="Methyl-accepting chemotaxis protein (MCP) signaling domain"/>
    <property type="match status" value="1"/>
</dbReference>
<evidence type="ECO:0000313" key="11">
    <source>
        <dbReference type="Proteomes" id="UP000678895"/>
    </source>
</evidence>
<evidence type="ECO:0000256" key="1">
    <source>
        <dbReference type="ARBA" id="ARBA00004236"/>
    </source>
</evidence>
<dbReference type="SMART" id="SM00304">
    <property type="entry name" value="HAMP"/>
    <property type="match status" value="1"/>
</dbReference>
<gene>
    <name evidence="10" type="ORF">J41TS4_25890</name>
</gene>
<dbReference type="Gene3D" id="1.10.287.950">
    <property type="entry name" value="Methyl-accepting chemotaxis protein"/>
    <property type="match status" value="1"/>
</dbReference>
<dbReference type="EMBL" id="BORS01000008">
    <property type="protein sequence ID" value="GIO42831.1"/>
    <property type="molecule type" value="Genomic_DNA"/>
</dbReference>
<evidence type="ECO:0000256" key="4">
    <source>
        <dbReference type="ARBA" id="ARBA00023224"/>
    </source>
</evidence>
<name>A0A919Y0U6_9BACL</name>
<dbReference type="GO" id="GO:0007165">
    <property type="term" value="P:signal transduction"/>
    <property type="evidence" value="ECO:0007669"/>
    <property type="project" value="UniProtKB-KW"/>
</dbReference>
<protein>
    <submittedName>
        <fullName evidence="10">Methyl-accepting chemotaxis protein</fullName>
    </submittedName>
</protein>
<reference evidence="10" key="1">
    <citation type="submission" date="2021-03" db="EMBL/GenBank/DDBJ databases">
        <title>Antimicrobial resistance genes in bacteria isolated from Japanese honey, and their potential for conferring macrolide and lincosamide resistance in the American foulbrood pathogen Paenibacillus larvae.</title>
        <authorList>
            <person name="Okamoto M."/>
            <person name="Kumagai M."/>
            <person name="Kanamori H."/>
            <person name="Takamatsu D."/>
        </authorList>
    </citation>
    <scope>NUCLEOTIDE SEQUENCE</scope>
    <source>
        <strain evidence="10">J41TS4</strain>
    </source>
</reference>
<dbReference type="PANTHER" id="PTHR32089:SF112">
    <property type="entry name" value="LYSOZYME-LIKE PROTEIN-RELATED"/>
    <property type="match status" value="1"/>
</dbReference>
<dbReference type="CDD" id="cd18774">
    <property type="entry name" value="PDC2_HK_sensor"/>
    <property type="match status" value="1"/>
</dbReference>
<dbReference type="GO" id="GO:0005886">
    <property type="term" value="C:plasma membrane"/>
    <property type="evidence" value="ECO:0007669"/>
    <property type="project" value="UniProtKB-SubCell"/>
</dbReference>
<keyword evidence="7" id="KW-0812">Transmembrane</keyword>
<sequence length="697" mass="76775">MKKRLSGVRPFSVINQSVGLKLFLIIICSIVVLVSTLGVASYSISKSIIKKKVASASLQTIEQASDKLNFLFGVYESQSRQLMVDQELIGQLLAYNEPGLSTAGKNQLTNNIVERLNSIVAADKRLFSVRLVPKNLDKTKLLSSKGASSLNLTDDNHSWLSQVIEANGEVVYMPAQKKGLFDLNSEPTMMIGRLQKNLNNPEKEYIILFEVRDQALTDVLANISLAESSRIMLIGNDNNIAHIEDISLLESKSSLRIFDTGHGEEDRGSIFIKDEQSKTQLVVYKRNELSNWMVVGVAPVSELVQETSSIITVTIGIIIISALLSIAIGFFVLRMVGKPLQQLSSLMEEGEGGNLSVRTKFKGQDEIGKLGKSFNRMMEKISLLVTKTDGSAQHVFHTAFELSEVSEKTSEMAREVASAIEQIAKGAMELSIEAEREMTYAENIGLSMNKVIDFNSKMEESADQVYLISSQGTEYMNDLISKTNTTEELTSSMVGKVDRLKESTISIHKILEVLKTMTQQTNILSLNASIEAVRAGAAGKGFMVIANEIRNLSDQSKESIGIVQAITSDIRNEVEATVELLLTASPLLNEQIRSIKEAATIFDHVREKMDLFIEHNKSSISSIKELNQSQLILSESISNVSAVAEQSSAASEEVASITSEQLSSSEKLVGLSRKLEDLSQKLKESLKLFQTRNKESE</sequence>
<keyword evidence="3 7" id="KW-0472">Membrane</keyword>
<dbReference type="PANTHER" id="PTHR32089">
    <property type="entry name" value="METHYL-ACCEPTING CHEMOTAXIS PROTEIN MCPB"/>
    <property type="match status" value="1"/>
</dbReference>
<comment type="similarity">
    <text evidence="5">Belongs to the methyl-accepting chemotaxis (MCP) protein family.</text>
</comment>
<comment type="subcellular location">
    <subcellularLocation>
        <location evidence="1">Cell membrane</location>
    </subcellularLocation>
</comment>
<keyword evidence="4 6" id="KW-0807">Transducer</keyword>
<dbReference type="Pfam" id="PF00672">
    <property type="entry name" value="HAMP"/>
    <property type="match status" value="1"/>
</dbReference>
<dbReference type="PROSITE" id="PS50885">
    <property type="entry name" value="HAMP"/>
    <property type="match status" value="1"/>
</dbReference>
<feature type="transmembrane region" description="Helical" evidence="7">
    <location>
        <begin position="310"/>
        <end position="333"/>
    </location>
</feature>
<evidence type="ECO:0000313" key="10">
    <source>
        <dbReference type="EMBL" id="GIO42831.1"/>
    </source>
</evidence>
<keyword evidence="11" id="KW-1185">Reference proteome</keyword>
<evidence type="ECO:0000259" key="8">
    <source>
        <dbReference type="PROSITE" id="PS50111"/>
    </source>
</evidence>
<feature type="transmembrane region" description="Helical" evidence="7">
    <location>
        <begin position="20"/>
        <end position="42"/>
    </location>
</feature>
<evidence type="ECO:0000256" key="2">
    <source>
        <dbReference type="ARBA" id="ARBA00022475"/>
    </source>
</evidence>
<organism evidence="10 11">
    <name type="scientific">Paenibacillus apis</name>
    <dbReference type="NCBI Taxonomy" id="1792174"/>
    <lineage>
        <taxon>Bacteria</taxon>
        <taxon>Bacillati</taxon>
        <taxon>Bacillota</taxon>
        <taxon>Bacilli</taxon>
        <taxon>Bacillales</taxon>
        <taxon>Paenibacillaceae</taxon>
        <taxon>Paenibacillus</taxon>
    </lineage>
</organism>
<keyword evidence="2" id="KW-1003">Cell membrane</keyword>
<dbReference type="Proteomes" id="UP000678895">
    <property type="component" value="Unassembled WGS sequence"/>
</dbReference>
<accession>A0A919Y0U6</accession>
<feature type="domain" description="HAMP" evidence="9">
    <location>
        <begin position="334"/>
        <end position="386"/>
    </location>
</feature>
<dbReference type="Gene3D" id="3.30.450.20">
    <property type="entry name" value="PAS domain"/>
    <property type="match status" value="1"/>
</dbReference>
<evidence type="ECO:0000256" key="7">
    <source>
        <dbReference type="SAM" id="Phobius"/>
    </source>
</evidence>
<dbReference type="PROSITE" id="PS50111">
    <property type="entry name" value="CHEMOTAXIS_TRANSDUC_2"/>
    <property type="match status" value="1"/>
</dbReference>
<dbReference type="AlphaFoldDB" id="A0A919Y0U6"/>
<evidence type="ECO:0000256" key="5">
    <source>
        <dbReference type="ARBA" id="ARBA00029447"/>
    </source>
</evidence>
<dbReference type="RefSeq" id="WP_301627566.1">
    <property type="nucleotide sequence ID" value="NZ_BORS01000008.1"/>
</dbReference>
<proteinExistence type="inferred from homology"/>
<evidence type="ECO:0000259" key="9">
    <source>
        <dbReference type="PROSITE" id="PS50885"/>
    </source>
</evidence>
<evidence type="ECO:0000256" key="3">
    <source>
        <dbReference type="ARBA" id="ARBA00023136"/>
    </source>
</evidence>
<dbReference type="SMART" id="SM00283">
    <property type="entry name" value="MA"/>
    <property type="match status" value="1"/>
</dbReference>
<dbReference type="InterPro" id="IPR003660">
    <property type="entry name" value="HAMP_dom"/>
</dbReference>
<keyword evidence="7" id="KW-1133">Transmembrane helix</keyword>